<dbReference type="Gene3D" id="3.40.50.2000">
    <property type="entry name" value="Glycogen Phosphorylase B"/>
    <property type="match status" value="1"/>
</dbReference>
<accession>A0A392Q4M7</accession>
<feature type="non-terminal residue" evidence="1">
    <location>
        <position position="1"/>
    </location>
</feature>
<comment type="caution">
    <text evidence="1">The sequence shown here is derived from an EMBL/GenBank/DDBJ whole genome shotgun (WGS) entry which is preliminary data.</text>
</comment>
<dbReference type="Proteomes" id="UP000265520">
    <property type="component" value="Unassembled WGS sequence"/>
</dbReference>
<organism evidence="1 2">
    <name type="scientific">Trifolium medium</name>
    <dbReference type="NCBI Taxonomy" id="97028"/>
    <lineage>
        <taxon>Eukaryota</taxon>
        <taxon>Viridiplantae</taxon>
        <taxon>Streptophyta</taxon>
        <taxon>Embryophyta</taxon>
        <taxon>Tracheophyta</taxon>
        <taxon>Spermatophyta</taxon>
        <taxon>Magnoliopsida</taxon>
        <taxon>eudicotyledons</taxon>
        <taxon>Gunneridae</taxon>
        <taxon>Pentapetalae</taxon>
        <taxon>rosids</taxon>
        <taxon>fabids</taxon>
        <taxon>Fabales</taxon>
        <taxon>Fabaceae</taxon>
        <taxon>Papilionoideae</taxon>
        <taxon>50 kb inversion clade</taxon>
        <taxon>NPAAA clade</taxon>
        <taxon>Hologalegina</taxon>
        <taxon>IRL clade</taxon>
        <taxon>Trifolieae</taxon>
        <taxon>Trifolium</taxon>
    </lineage>
</organism>
<sequence length="129" mass="14874">SRKPNKILITFVVTEEWLGYICTDPKPEAIRLTTIPNVIPPERERAADFTGFYEAVMTKMEEPFERLLDQLEPTVNAIIGDVELRWPVTVANRRNIPVAAFWTTSASFYSMLHHLDVFSRTHQLTVDKL</sequence>
<reference evidence="1 2" key="1">
    <citation type="journal article" date="2018" name="Front. Plant Sci.">
        <title>Red Clover (Trifolium pratense) and Zigzag Clover (T. medium) - A Picture of Genomic Similarities and Differences.</title>
        <authorList>
            <person name="Dluhosova J."/>
            <person name="Istvanek J."/>
            <person name="Nedelnik J."/>
            <person name="Repkova J."/>
        </authorList>
    </citation>
    <scope>NUCLEOTIDE SEQUENCE [LARGE SCALE GENOMIC DNA]</scope>
    <source>
        <strain evidence="2">cv. 10/8</strain>
        <tissue evidence="1">Leaf</tissue>
    </source>
</reference>
<dbReference type="GO" id="GO:0016740">
    <property type="term" value="F:transferase activity"/>
    <property type="evidence" value="ECO:0007669"/>
    <property type="project" value="UniProtKB-KW"/>
</dbReference>
<protein>
    <submittedName>
        <fullName evidence="1">UDP-glycosyltransferase 87A1-like</fullName>
    </submittedName>
</protein>
<keyword evidence="1" id="KW-0808">Transferase</keyword>
<evidence type="ECO:0000313" key="2">
    <source>
        <dbReference type="Proteomes" id="UP000265520"/>
    </source>
</evidence>
<feature type="non-terminal residue" evidence="1">
    <location>
        <position position="129"/>
    </location>
</feature>
<evidence type="ECO:0000313" key="1">
    <source>
        <dbReference type="EMBL" id="MCI19353.1"/>
    </source>
</evidence>
<keyword evidence="2" id="KW-1185">Reference proteome</keyword>
<dbReference type="AlphaFoldDB" id="A0A392Q4M7"/>
<dbReference type="SUPFAM" id="SSF53756">
    <property type="entry name" value="UDP-Glycosyltransferase/glycogen phosphorylase"/>
    <property type="match status" value="1"/>
</dbReference>
<proteinExistence type="predicted"/>
<dbReference type="EMBL" id="LXQA010114414">
    <property type="protein sequence ID" value="MCI19353.1"/>
    <property type="molecule type" value="Genomic_DNA"/>
</dbReference>
<name>A0A392Q4M7_9FABA</name>